<organism evidence="3 4">
    <name type="scientific">Variovorax humicola</name>
    <dbReference type="NCBI Taxonomy" id="1769758"/>
    <lineage>
        <taxon>Bacteria</taxon>
        <taxon>Pseudomonadati</taxon>
        <taxon>Pseudomonadota</taxon>
        <taxon>Betaproteobacteria</taxon>
        <taxon>Burkholderiales</taxon>
        <taxon>Comamonadaceae</taxon>
        <taxon>Variovorax</taxon>
    </lineage>
</organism>
<comment type="caution">
    <text evidence="3">The sequence shown here is derived from an EMBL/GenBank/DDBJ whole genome shotgun (WGS) entry which is preliminary data.</text>
</comment>
<gene>
    <name evidence="3" type="ORF">WKW80_06535</name>
</gene>
<feature type="signal peptide" evidence="1">
    <location>
        <begin position="1"/>
        <end position="21"/>
    </location>
</feature>
<dbReference type="RefSeq" id="WP_340362731.1">
    <property type="nucleotide sequence ID" value="NZ_JBBKZV010000002.1"/>
</dbReference>
<keyword evidence="4" id="KW-1185">Reference proteome</keyword>
<feature type="domain" description="Lipid/polyisoprenoid-binding YceI-like" evidence="2">
    <location>
        <begin position="23"/>
        <end position="183"/>
    </location>
</feature>
<feature type="chain" id="PRO_5047221212" evidence="1">
    <location>
        <begin position="22"/>
        <end position="186"/>
    </location>
</feature>
<evidence type="ECO:0000313" key="3">
    <source>
        <dbReference type="EMBL" id="MEJ8821694.1"/>
    </source>
</evidence>
<evidence type="ECO:0000256" key="1">
    <source>
        <dbReference type="SAM" id="SignalP"/>
    </source>
</evidence>
<evidence type="ECO:0000313" key="4">
    <source>
        <dbReference type="Proteomes" id="UP001363010"/>
    </source>
</evidence>
<dbReference type="SMART" id="SM00867">
    <property type="entry name" value="YceI"/>
    <property type="match status" value="1"/>
</dbReference>
<dbReference type="EMBL" id="JBBKZV010000002">
    <property type="protein sequence ID" value="MEJ8821694.1"/>
    <property type="molecule type" value="Genomic_DNA"/>
</dbReference>
<keyword evidence="1" id="KW-0732">Signal</keyword>
<protein>
    <submittedName>
        <fullName evidence="3">YceI family protein</fullName>
    </submittedName>
</protein>
<reference evidence="3 4" key="1">
    <citation type="submission" date="2024-03" db="EMBL/GenBank/DDBJ databases">
        <title>Novel species of the genus Variovorax.</title>
        <authorList>
            <person name="Liu Q."/>
            <person name="Xin Y.-H."/>
        </authorList>
    </citation>
    <scope>NUCLEOTIDE SEQUENCE [LARGE SCALE GENOMIC DNA]</scope>
    <source>
        <strain evidence="3 4">KACC 18501</strain>
    </source>
</reference>
<dbReference type="SUPFAM" id="SSF101874">
    <property type="entry name" value="YceI-like"/>
    <property type="match status" value="1"/>
</dbReference>
<proteinExistence type="predicted"/>
<dbReference type="InterPro" id="IPR007372">
    <property type="entry name" value="Lipid/polyisoprenoid-bd_YceI"/>
</dbReference>
<name>A0ABU8VV62_9BURK</name>
<dbReference type="PANTHER" id="PTHR34406">
    <property type="entry name" value="PROTEIN YCEI"/>
    <property type="match status" value="1"/>
</dbReference>
<dbReference type="Gene3D" id="2.40.128.110">
    <property type="entry name" value="Lipid/polyisoprenoid-binding, YceI-like"/>
    <property type="match status" value="1"/>
</dbReference>
<dbReference type="Proteomes" id="UP001363010">
    <property type="component" value="Unassembled WGS sequence"/>
</dbReference>
<dbReference type="Pfam" id="PF04264">
    <property type="entry name" value="YceI"/>
    <property type="match status" value="1"/>
</dbReference>
<sequence>MKNLVCIAALLTCAALQPACAADWKIDPAASRLEFVASFEGAAAPGTFKDFDVRLSLDPDKPADGRLDVTIRVASADMASADINKAIAGAEWFDFAKYQQAEFHATEIRAAQPGRYVARGTLALKGVQQAVEVPFTWNATADAATMEGQFVVKRAPFGIGTGEWVATDVIGPDVTVKFRVRLRKAG</sequence>
<dbReference type="InterPro" id="IPR036761">
    <property type="entry name" value="TTHA0802/YceI-like_sf"/>
</dbReference>
<dbReference type="PANTHER" id="PTHR34406:SF1">
    <property type="entry name" value="PROTEIN YCEI"/>
    <property type="match status" value="1"/>
</dbReference>
<accession>A0ABU8VV62</accession>
<evidence type="ECO:0000259" key="2">
    <source>
        <dbReference type="SMART" id="SM00867"/>
    </source>
</evidence>